<dbReference type="RefSeq" id="WP_146856477.1">
    <property type="nucleotide sequence ID" value="NZ_BAAAHR010000007.1"/>
</dbReference>
<feature type="transmembrane region" description="Helical" evidence="7">
    <location>
        <begin position="301"/>
        <end position="322"/>
    </location>
</feature>
<evidence type="ECO:0000256" key="6">
    <source>
        <dbReference type="ARBA" id="ARBA00023136"/>
    </source>
</evidence>
<evidence type="ECO:0000256" key="2">
    <source>
        <dbReference type="ARBA" id="ARBA00007400"/>
    </source>
</evidence>
<evidence type="ECO:0000256" key="7">
    <source>
        <dbReference type="SAM" id="Phobius"/>
    </source>
</evidence>
<feature type="transmembrane region" description="Helical" evidence="7">
    <location>
        <begin position="71"/>
        <end position="92"/>
    </location>
</feature>
<name>A0A7W3JJV4_9MICO</name>
<reference evidence="9 11" key="1">
    <citation type="submission" date="2019-07" db="EMBL/GenBank/DDBJ databases">
        <title>Whole genome shotgun sequence of Frigoribacterium faeni NBRC 103066.</title>
        <authorList>
            <person name="Hosoyama A."/>
            <person name="Uohara A."/>
            <person name="Ohji S."/>
            <person name="Ichikawa N."/>
        </authorList>
    </citation>
    <scope>NUCLEOTIDE SEQUENCE [LARGE SCALE GENOMIC DNA]</scope>
    <source>
        <strain evidence="9 11">NBRC 103066</strain>
    </source>
</reference>
<dbReference type="GO" id="GO:0016413">
    <property type="term" value="F:O-acetyltransferase activity"/>
    <property type="evidence" value="ECO:0007669"/>
    <property type="project" value="TreeGrafter"/>
</dbReference>
<reference evidence="10 12" key="2">
    <citation type="submission" date="2020-07" db="EMBL/GenBank/DDBJ databases">
        <title>Sequencing the genomes of 1000 actinobacteria strains.</title>
        <authorList>
            <person name="Klenk H.-P."/>
        </authorList>
    </citation>
    <scope>NUCLEOTIDE SEQUENCE [LARGE SCALE GENOMIC DNA]</scope>
    <source>
        <strain evidence="10 12">DSM 10309</strain>
    </source>
</reference>
<feature type="transmembrane region" description="Helical" evidence="7">
    <location>
        <begin position="214"/>
        <end position="234"/>
    </location>
</feature>
<evidence type="ECO:0000256" key="5">
    <source>
        <dbReference type="ARBA" id="ARBA00022989"/>
    </source>
</evidence>
<comment type="subcellular location">
    <subcellularLocation>
        <location evidence="1">Cell membrane</location>
        <topology evidence="1">Multi-pass membrane protein</topology>
    </subcellularLocation>
</comment>
<feature type="transmembrane region" description="Helical" evidence="7">
    <location>
        <begin position="240"/>
        <end position="263"/>
    </location>
</feature>
<comment type="similarity">
    <text evidence="2">Belongs to the acyltransferase 3 family.</text>
</comment>
<feature type="transmembrane region" description="Helical" evidence="7">
    <location>
        <begin position="126"/>
        <end position="142"/>
    </location>
</feature>
<evidence type="ECO:0000259" key="8">
    <source>
        <dbReference type="Pfam" id="PF01757"/>
    </source>
</evidence>
<evidence type="ECO:0000256" key="3">
    <source>
        <dbReference type="ARBA" id="ARBA00022475"/>
    </source>
</evidence>
<gene>
    <name evidence="10" type="ORF">FB463_002439</name>
    <name evidence="9" type="ORF">FFA01_24490</name>
</gene>
<comment type="caution">
    <text evidence="10">The sequence shown here is derived from an EMBL/GenBank/DDBJ whole genome shotgun (WGS) entry which is preliminary data.</text>
</comment>
<dbReference type="Pfam" id="PF01757">
    <property type="entry name" value="Acyl_transf_3"/>
    <property type="match status" value="1"/>
</dbReference>
<evidence type="ECO:0000313" key="10">
    <source>
        <dbReference type="EMBL" id="MBA8814173.1"/>
    </source>
</evidence>
<keyword evidence="11" id="KW-1185">Reference proteome</keyword>
<keyword evidence="3" id="KW-1003">Cell membrane</keyword>
<dbReference type="GO" id="GO:0005886">
    <property type="term" value="C:plasma membrane"/>
    <property type="evidence" value="ECO:0007669"/>
    <property type="project" value="UniProtKB-SubCell"/>
</dbReference>
<dbReference type="GO" id="GO:0009246">
    <property type="term" value="P:enterobacterial common antigen biosynthetic process"/>
    <property type="evidence" value="ECO:0007669"/>
    <property type="project" value="TreeGrafter"/>
</dbReference>
<dbReference type="PANTHER" id="PTHR40074">
    <property type="entry name" value="O-ACETYLTRANSFERASE WECH"/>
    <property type="match status" value="1"/>
</dbReference>
<dbReference type="EMBL" id="BJUV01000028">
    <property type="protein sequence ID" value="GEK84140.1"/>
    <property type="molecule type" value="Genomic_DNA"/>
</dbReference>
<dbReference type="EMBL" id="JACGWW010000003">
    <property type="protein sequence ID" value="MBA8814173.1"/>
    <property type="molecule type" value="Genomic_DNA"/>
</dbReference>
<keyword evidence="4 7" id="KW-0812">Transmembrane</keyword>
<sequence length="356" mass="38790">MNRIDSVDVGRGMAMLMVVGSHAIEWSRAGELSEPIQTLHVIFASAMLPMFFFLSGALGSRAVASSWRKMLLSRVAPLLWVFVLWQPAVFAYKFTAGQILPEQEDTSLAAHLVRAGASFVRPSGELWFIWALAIFFVVVKLLHRVPAVVLGVVAGVVSLAWLSFSGVLLGESFSRLLGPGLNGLPTYFFFFVLGLVSSDITMKWMSRASSEISGRLVVVVVAWLGIIIFASVFQVFDAPIIVFVIKVVGLVGGLAAAVLLSRVRFLRFIGQGSMPIYLTHSPLIVGCISVLYATQLVDVPWPWWGTLILVALVVPVGLLLHVLNTKGHLVWLVALPSWLNSWLARVGASSGERQPL</sequence>
<evidence type="ECO:0000256" key="1">
    <source>
        <dbReference type="ARBA" id="ARBA00004651"/>
    </source>
</evidence>
<feature type="transmembrane region" description="Helical" evidence="7">
    <location>
        <begin position="39"/>
        <end position="59"/>
    </location>
</feature>
<dbReference type="Proteomes" id="UP000321154">
    <property type="component" value="Unassembled WGS sequence"/>
</dbReference>
<proteinExistence type="inferred from homology"/>
<dbReference type="OrthoDB" id="4394033at2"/>
<keyword evidence="6 7" id="KW-0472">Membrane</keyword>
<evidence type="ECO:0000313" key="12">
    <source>
        <dbReference type="Proteomes" id="UP000522688"/>
    </source>
</evidence>
<feature type="transmembrane region" description="Helical" evidence="7">
    <location>
        <begin position="184"/>
        <end position="202"/>
    </location>
</feature>
<keyword evidence="10" id="KW-0808">Transferase</keyword>
<evidence type="ECO:0000313" key="11">
    <source>
        <dbReference type="Proteomes" id="UP000321154"/>
    </source>
</evidence>
<organism evidence="10 12">
    <name type="scientific">Frigoribacterium faeni</name>
    <dbReference type="NCBI Taxonomy" id="145483"/>
    <lineage>
        <taxon>Bacteria</taxon>
        <taxon>Bacillati</taxon>
        <taxon>Actinomycetota</taxon>
        <taxon>Actinomycetes</taxon>
        <taxon>Micrococcales</taxon>
        <taxon>Microbacteriaceae</taxon>
        <taxon>Frigoribacterium</taxon>
    </lineage>
</organism>
<keyword evidence="5 7" id="KW-1133">Transmembrane helix</keyword>
<keyword evidence="10" id="KW-0012">Acyltransferase</keyword>
<dbReference type="Proteomes" id="UP000522688">
    <property type="component" value="Unassembled WGS sequence"/>
</dbReference>
<dbReference type="AlphaFoldDB" id="A0A7W3JJV4"/>
<dbReference type="InterPro" id="IPR002656">
    <property type="entry name" value="Acyl_transf_3_dom"/>
</dbReference>
<feature type="transmembrane region" description="Helical" evidence="7">
    <location>
        <begin position="275"/>
        <end position="295"/>
    </location>
</feature>
<protein>
    <submittedName>
        <fullName evidence="10">Surface polysaccharide O-acyltransferase-like enzyme</fullName>
    </submittedName>
</protein>
<evidence type="ECO:0000256" key="4">
    <source>
        <dbReference type="ARBA" id="ARBA00022692"/>
    </source>
</evidence>
<dbReference type="PANTHER" id="PTHR40074:SF4">
    <property type="entry name" value="INNER MEMBRANE PROTEIN YCFT"/>
    <property type="match status" value="1"/>
</dbReference>
<evidence type="ECO:0000313" key="9">
    <source>
        <dbReference type="EMBL" id="GEK84140.1"/>
    </source>
</evidence>
<accession>A0A7W3JJV4</accession>
<feature type="transmembrane region" description="Helical" evidence="7">
    <location>
        <begin position="147"/>
        <end position="164"/>
    </location>
</feature>
<feature type="domain" description="Acyltransferase 3" evidence="8">
    <location>
        <begin position="5"/>
        <end position="319"/>
    </location>
</feature>